<feature type="transmembrane region" description="Helical" evidence="1">
    <location>
        <begin position="65"/>
        <end position="84"/>
    </location>
</feature>
<keyword evidence="1" id="KW-0812">Transmembrane</keyword>
<evidence type="ECO:0000313" key="4">
    <source>
        <dbReference type="Proteomes" id="UP001145799"/>
    </source>
</evidence>
<evidence type="ECO:0000256" key="1">
    <source>
        <dbReference type="SAM" id="Phobius"/>
    </source>
</evidence>
<reference evidence="2" key="1">
    <citation type="submission" date="2022-12" db="EMBL/GenBank/DDBJ databases">
        <title>Gycomyces niveus sp.nov., a novel actinomycete isolated from soil in Shouguang.</title>
        <authorList>
            <person name="Yang X."/>
        </authorList>
    </citation>
    <scope>NUCLEOTIDE SEQUENCE</scope>
    <source>
        <strain evidence="2">DSM 44724</strain>
    </source>
</reference>
<feature type="transmembrane region" description="Helical" evidence="1">
    <location>
        <begin position="487"/>
        <end position="505"/>
    </location>
</feature>
<feature type="transmembrane region" description="Helical" evidence="1">
    <location>
        <begin position="538"/>
        <end position="562"/>
    </location>
</feature>
<comment type="caution">
    <text evidence="2">The sequence shown here is derived from an EMBL/GenBank/DDBJ whole genome shotgun (WGS) entry which is preliminary data.</text>
</comment>
<name>A0A9X3PN57_9ACTN</name>
<dbReference type="EMBL" id="JAPZVQ010000021">
    <property type="protein sequence ID" value="MDA1387942.1"/>
    <property type="molecule type" value="Genomic_DNA"/>
</dbReference>
<feature type="transmembrane region" description="Helical" evidence="1">
    <location>
        <begin position="512"/>
        <end position="532"/>
    </location>
</feature>
<dbReference type="AlphaFoldDB" id="A0A9X3PN57"/>
<gene>
    <name evidence="3" type="ORF">J2S69_002864</name>
    <name evidence="2" type="ORF">O2L01_23310</name>
</gene>
<sequence>MLNGRVLLVLWLLILLPALAYALRPGDGAVLAPARLAVVRAAILLGAYAIAVVEAASAFTALTTATVLVAWLAATAAVIAAVLVRCVRDMTPDDGTGPFARLLGRGQPLDALREELRSRRGATRRTWRRTKSAAAAAPAWQWALGCVIAILAISVAVLAIASSPNNFDSQTYHLPRIEHWVQNASVAVYPTDIHRQVDIGPGSEYLLTHLRLLAGGDGAYNLLQLLAAVGAALAASRIAAQLGGGPVAQLATVFLLATTPEVLLQASSTQVDLVAAAWVACLATIALDEFTRPGDTGALLRVTAPRTDAVYLGLALGLIAVTKSTGLLAAAPLLLVWGIGRLVRDGHRRRPCLCGRSPQRCSRADASRAATARAATVAASLAVLALALILAGPFLLRMHQAFGHPLGPEILRESIGVQTADARLLLINGLRIAQTNLDTPLFPLSDGFAAAVNGLANLMGVDPNDPRITFGSTEFPVRAWYPDEDRAAFPITGLAALAGLVWFTAKGPGLRRAYAAAVAVAFIGVVCTVSWQPWVNRLVMFLVVLGAPAAGLLAAGLVKGFAATARDRGRRRAAIALVTTVAVAASLAGVLTVAYGYPRRLAGTWSVFSLSDLEERFMRRREWLPQYEEAAAAVAAVDPERVGLVQGNDSWEYPWWILLPADTEIFALQSVVPGETPPDPASMDAIVCAEDLDECAALAPDGWEFVDLGTVGYALPPAGS</sequence>
<keyword evidence="1" id="KW-1133">Transmembrane helix</keyword>
<evidence type="ECO:0000313" key="2">
    <source>
        <dbReference type="EMBL" id="MDA1387942.1"/>
    </source>
</evidence>
<evidence type="ECO:0008006" key="6">
    <source>
        <dbReference type="Google" id="ProtNLM"/>
    </source>
</evidence>
<dbReference type="Proteomes" id="UP001183604">
    <property type="component" value="Unassembled WGS sequence"/>
</dbReference>
<protein>
    <recommendedName>
        <fullName evidence="6">Glycosyltransferase RgtA/B/C/D-like domain-containing protein</fullName>
    </recommendedName>
</protein>
<feature type="transmembrane region" description="Helical" evidence="1">
    <location>
        <begin position="574"/>
        <end position="597"/>
    </location>
</feature>
<dbReference type="RefSeq" id="WP_270124441.1">
    <property type="nucleotide sequence ID" value="NZ_BAAAOM010000004.1"/>
</dbReference>
<feature type="transmembrane region" description="Helical" evidence="1">
    <location>
        <begin position="310"/>
        <end position="340"/>
    </location>
</feature>
<dbReference type="EMBL" id="JAVDYD010000001">
    <property type="protein sequence ID" value="MDR7339145.1"/>
    <property type="molecule type" value="Genomic_DNA"/>
</dbReference>
<keyword evidence="1" id="KW-0472">Membrane</keyword>
<keyword evidence="5" id="KW-1185">Reference proteome</keyword>
<feature type="transmembrane region" description="Helical" evidence="1">
    <location>
        <begin position="32"/>
        <end position="53"/>
    </location>
</feature>
<reference evidence="3 5" key="2">
    <citation type="submission" date="2023-07" db="EMBL/GenBank/DDBJ databases">
        <title>Sequencing the genomes of 1000 actinobacteria strains.</title>
        <authorList>
            <person name="Klenk H.-P."/>
        </authorList>
    </citation>
    <scope>NUCLEOTIDE SEQUENCE [LARGE SCALE GENOMIC DNA]</scope>
    <source>
        <strain evidence="3 5">DSM 44724</strain>
    </source>
</reference>
<proteinExistence type="predicted"/>
<evidence type="ECO:0000313" key="3">
    <source>
        <dbReference type="EMBL" id="MDR7339145.1"/>
    </source>
</evidence>
<accession>A0A9X3PN57</accession>
<organism evidence="2 4">
    <name type="scientific">Glycomyces lechevalierae</name>
    <dbReference type="NCBI Taxonomy" id="256034"/>
    <lineage>
        <taxon>Bacteria</taxon>
        <taxon>Bacillati</taxon>
        <taxon>Actinomycetota</taxon>
        <taxon>Actinomycetes</taxon>
        <taxon>Glycomycetales</taxon>
        <taxon>Glycomycetaceae</taxon>
        <taxon>Glycomyces</taxon>
    </lineage>
</organism>
<feature type="transmembrane region" description="Helical" evidence="1">
    <location>
        <begin position="139"/>
        <end position="161"/>
    </location>
</feature>
<feature type="transmembrane region" description="Helical" evidence="1">
    <location>
        <begin position="374"/>
        <end position="396"/>
    </location>
</feature>
<evidence type="ECO:0000313" key="5">
    <source>
        <dbReference type="Proteomes" id="UP001183604"/>
    </source>
</evidence>
<dbReference type="Proteomes" id="UP001145799">
    <property type="component" value="Unassembled WGS sequence"/>
</dbReference>